<gene>
    <name evidence="1" type="ORF">GCM10007870_31170</name>
</gene>
<dbReference type="EMBL" id="BSNV01000055">
    <property type="protein sequence ID" value="GLQ67532.1"/>
    <property type="molecule type" value="Genomic_DNA"/>
</dbReference>
<keyword evidence="2" id="KW-1185">Reference proteome</keyword>
<protein>
    <submittedName>
        <fullName evidence="1">Uncharacterized protein</fullName>
    </submittedName>
</protein>
<name>A0ABQ5WWW2_9PROT</name>
<sequence length="116" mass="12817">MVDLSSFNQRPDPTFDVFSDWSGVPFYLSEGFHRRAVSQSSVMTLHPPNASSPTVYKSEIVYKLPGWAKFGVQAALKKLGLGAEDLYADINTAASEFSARLRMECGRDFSAHSLIP</sequence>
<proteinExistence type="predicted"/>
<evidence type="ECO:0000313" key="1">
    <source>
        <dbReference type="EMBL" id="GLQ67532.1"/>
    </source>
</evidence>
<organism evidence="1 2">
    <name type="scientific">Gluconobacter kondonii</name>
    <dbReference type="NCBI Taxonomy" id="941463"/>
    <lineage>
        <taxon>Bacteria</taxon>
        <taxon>Pseudomonadati</taxon>
        <taxon>Pseudomonadota</taxon>
        <taxon>Alphaproteobacteria</taxon>
        <taxon>Acetobacterales</taxon>
        <taxon>Acetobacteraceae</taxon>
        <taxon>Gluconobacter</taxon>
    </lineage>
</organism>
<dbReference type="Proteomes" id="UP001156629">
    <property type="component" value="Unassembled WGS sequence"/>
</dbReference>
<evidence type="ECO:0000313" key="2">
    <source>
        <dbReference type="Proteomes" id="UP001156629"/>
    </source>
</evidence>
<accession>A0ABQ5WWW2</accession>
<reference evidence="2" key="1">
    <citation type="journal article" date="2019" name="Int. J. Syst. Evol. Microbiol.">
        <title>The Global Catalogue of Microorganisms (GCM) 10K type strain sequencing project: providing services to taxonomists for standard genome sequencing and annotation.</title>
        <authorList>
            <consortium name="The Broad Institute Genomics Platform"/>
            <consortium name="The Broad Institute Genome Sequencing Center for Infectious Disease"/>
            <person name="Wu L."/>
            <person name="Ma J."/>
        </authorList>
    </citation>
    <scope>NUCLEOTIDE SEQUENCE [LARGE SCALE GENOMIC DNA]</scope>
    <source>
        <strain evidence="2">NBRC 3266</strain>
    </source>
</reference>
<comment type="caution">
    <text evidence="1">The sequence shown here is derived from an EMBL/GenBank/DDBJ whole genome shotgun (WGS) entry which is preliminary data.</text>
</comment>